<dbReference type="Gene3D" id="3.30.300.30">
    <property type="match status" value="1"/>
</dbReference>
<feature type="domain" description="AMP-dependent synthetase/ligase" evidence="1">
    <location>
        <begin position="10"/>
        <end position="362"/>
    </location>
</feature>
<sequence>MTDHRIHSLFDQRLKDSPERPFLILPDASMSYAALGTWIELLAQELRADGVRPGDRVMIVAENCPEHVALILACSRVGAWSCGVNARMSPGEIKAFVEKADPRVTYFTSGVSAAAQQHAVRADARASAIAALQRSPVRAEALAEQGELVQRVAAVIFTSGTTGAPKGVLVTHAGLLQFARVSAASRALGPDDLSYAYLPMTHIFGLGTVLMASLYAGAGLVMRSRFDPEDVFDALARLGVSNLQGPPAMFTRLLAWLDEAGIAKPHCPRLRYVYTGAAPLDMALKQAVESRFGQPLYHGYGLSEYAGALCLSTRGVARHDTSAGYPVEGAELRIVDSTGSDAPAGERGEIWMRGVGLMPGYLGDEAATAQVMRPGGWYASGDLGYLAPDGALFVVGRLKEMIIRSGFNVYPGEVEAVLNSFNGIQRSAVLGRRESDGNEEILAFVEPAPDAVIDMAALQAFIRENLAPYKRPARVVPIASLPMTHSGKVLKRSLLELYPQA</sequence>
<keyword evidence="4" id="KW-1185">Reference proteome</keyword>
<organism evidence="3 4">
    <name type="scientific">Polaromonas jejuensis</name>
    <dbReference type="NCBI Taxonomy" id="457502"/>
    <lineage>
        <taxon>Bacteria</taxon>
        <taxon>Pseudomonadati</taxon>
        <taxon>Pseudomonadota</taxon>
        <taxon>Betaproteobacteria</taxon>
        <taxon>Burkholderiales</taxon>
        <taxon>Comamonadaceae</taxon>
        <taxon>Polaromonas</taxon>
    </lineage>
</organism>
<dbReference type="InterPro" id="IPR042099">
    <property type="entry name" value="ANL_N_sf"/>
</dbReference>
<evidence type="ECO:0000259" key="2">
    <source>
        <dbReference type="Pfam" id="PF13193"/>
    </source>
</evidence>
<dbReference type="InterPro" id="IPR050237">
    <property type="entry name" value="ATP-dep_AMP-bd_enzyme"/>
</dbReference>
<evidence type="ECO:0000259" key="1">
    <source>
        <dbReference type="Pfam" id="PF00501"/>
    </source>
</evidence>
<comment type="caution">
    <text evidence="3">The sequence shown here is derived from an EMBL/GenBank/DDBJ whole genome shotgun (WGS) entry which is preliminary data.</text>
</comment>
<dbReference type="PANTHER" id="PTHR43767">
    <property type="entry name" value="LONG-CHAIN-FATTY-ACID--COA LIGASE"/>
    <property type="match status" value="1"/>
</dbReference>
<protein>
    <submittedName>
        <fullName evidence="3">Class I adenylate-forming enzyme family protein</fullName>
    </submittedName>
</protein>
<evidence type="ECO:0000313" key="4">
    <source>
        <dbReference type="Proteomes" id="UP001596084"/>
    </source>
</evidence>
<dbReference type="InterPro" id="IPR045851">
    <property type="entry name" value="AMP-bd_C_sf"/>
</dbReference>
<proteinExistence type="predicted"/>
<dbReference type="Pfam" id="PF00501">
    <property type="entry name" value="AMP-binding"/>
    <property type="match status" value="1"/>
</dbReference>
<feature type="domain" description="AMP-binding enzyme C-terminal" evidence="2">
    <location>
        <begin position="413"/>
        <end position="488"/>
    </location>
</feature>
<dbReference type="InterPro" id="IPR020845">
    <property type="entry name" value="AMP-binding_CS"/>
</dbReference>
<dbReference type="RefSeq" id="WP_068835821.1">
    <property type="nucleotide sequence ID" value="NZ_JBHSMX010000021.1"/>
</dbReference>
<reference evidence="4" key="1">
    <citation type="journal article" date="2019" name="Int. J. Syst. Evol. Microbiol.">
        <title>The Global Catalogue of Microorganisms (GCM) 10K type strain sequencing project: providing services to taxonomists for standard genome sequencing and annotation.</title>
        <authorList>
            <consortium name="The Broad Institute Genomics Platform"/>
            <consortium name="The Broad Institute Genome Sequencing Center for Infectious Disease"/>
            <person name="Wu L."/>
            <person name="Ma J."/>
        </authorList>
    </citation>
    <scope>NUCLEOTIDE SEQUENCE [LARGE SCALE GENOMIC DNA]</scope>
    <source>
        <strain evidence="4">CGMCC 4.7277</strain>
    </source>
</reference>
<dbReference type="SUPFAM" id="SSF56801">
    <property type="entry name" value="Acetyl-CoA synthetase-like"/>
    <property type="match status" value="1"/>
</dbReference>
<dbReference type="InterPro" id="IPR000873">
    <property type="entry name" value="AMP-dep_synth/lig_dom"/>
</dbReference>
<dbReference type="PROSITE" id="PS00455">
    <property type="entry name" value="AMP_BINDING"/>
    <property type="match status" value="1"/>
</dbReference>
<name>A0ABW0QBE1_9BURK</name>
<dbReference type="PANTHER" id="PTHR43767:SF1">
    <property type="entry name" value="NONRIBOSOMAL PEPTIDE SYNTHASE PES1 (EUROFUNG)-RELATED"/>
    <property type="match status" value="1"/>
</dbReference>
<dbReference type="Pfam" id="PF13193">
    <property type="entry name" value="AMP-binding_C"/>
    <property type="match status" value="1"/>
</dbReference>
<dbReference type="Gene3D" id="3.40.50.12780">
    <property type="entry name" value="N-terminal domain of ligase-like"/>
    <property type="match status" value="1"/>
</dbReference>
<dbReference type="InterPro" id="IPR025110">
    <property type="entry name" value="AMP-bd_C"/>
</dbReference>
<accession>A0ABW0QBE1</accession>
<dbReference type="EMBL" id="JBHSMX010000021">
    <property type="protein sequence ID" value="MFC5521973.1"/>
    <property type="molecule type" value="Genomic_DNA"/>
</dbReference>
<evidence type="ECO:0000313" key="3">
    <source>
        <dbReference type="EMBL" id="MFC5521973.1"/>
    </source>
</evidence>
<dbReference type="Proteomes" id="UP001596084">
    <property type="component" value="Unassembled WGS sequence"/>
</dbReference>
<gene>
    <name evidence="3" type="ORF">ACFPP7_13780</name>
</gene>